<dbReference type="PANTHER" id="PTHR43788:SF8">
    <property type="entry name" value="DNA-BINDING PROTEIN SMUBP-2"/>
    <property type="match status" value="1"/>
</dbReference>
<proteinExistence type="inferred from homology"/>
<comment type="similarity">
    <text evidence="1">Belongs to the DNA2/NAM7 helicase family.</text>
</comment>
<feature type="domain" description="DNA2/NAM7 helicase-like C-terminal" evidence="7">
    <location>
        <begin position="512"/>
        <end position="697"/>
    </location>
</feature>
<evidence type="ECO:0000256" key="2">
    <source>
        <dbReference type="ARBA" id="ARBA00022741"/>
    </source>
</evidence>
<dbReference type="EMBL" id="AFNT02000003">
    <property type="protein sequence ID" value="ERJ07448.1"/>
    <property type="molecule type" value="Genomic_DNA"/>
</dbReference>
<reference evidence="8 9" key="2">
    <citation type="journal article" date="2013" name="PLoS ONE">
        <title>INDIGO - INtegrated Data Warehouse of MIcrobial GenOmes with Examples from the Red Sea Extremophiles.</title>
        <authorList>
            <person name="Alam I."/>
            <person name="Antunes A."/>
            <person name="Kamau A.A."/>
            <person name="Ba Alawi W."/>
            <person name="Kalkatawi M."/>
            <person name="Stingl U."/>
            <person name="Bajic V.B."/>
        </authorList>
    </citation>
    <scope>NUCLEOTIDE SEQUENCE [LARGE SCALE GENOMIC DNA]</scope>
    <source>
        <strain evidence="8 9">SARL4B</strain>
    </source>
</reference>
<feature type="domain" description="DNA2/NAM7 helicase helicase" evidence="6">
    <location>
        <begin position="333"/>
        <end position="398"/>
    </location>
</feature>
<dbReference type="PANTHER" id="PTHR43788">
    <property type="entry name" value="DNA2/NAM7 HELICASE FAMILY MEMBER"/>
    <property type="match status" value="1"/>
</dbReference>
<dbReference type="InterPro" id="IPR047187">
    <property type="entry name" value="SF1_C_Upf1"/>
</dbReference>
<dbReference type="InterPro" id="IPR027417">
    <property type="entry name" value="P-loop_NTPase"/>
</dbReference>
<dbReference type="InterPro" id="IPR050534">
    <property type="entry name" value="Coronavir_polyprotein_1ab"/>
</dbReference>
<gene>
    <name evidence="8" type="primary">dbp</name>
    <name evidence="8" type="ORF">HLRTI_000490</name>
</gene>
<comment type="caution">
    <text evidence="8">The sequence shown here is derived from an EMBL/GenBank/DDBJ whole genome shotgun (WGS) entry which is preliminary data.</text>
</comment>
<feature type="domain" description="DNA2/NAM7 helicase helicase" evidence="6">
    <location>
        <begin position="445"/>
        <end position="500"/>
    </location>
</feature>
<evidence type="ECO:0000256" key="4">
    <source>
        <dbReference type="ARBA" id="ARBA00022806"/>
    </source>
</evidence>
<keyword evidence="3 8" id="KW-0378">Hydrolase</keyword>
<dbReference type="SUPFAM" id="SSF52540">
    <property type="entry name" value="P-loop containing nucleoside triphosphate hydrolases"/>
    <property type="match status" value="1"/>
</dbReference>
<name>F7PLX9_9EURY</name>
<keyword evidence="2" id="KW-0547">Nucleotide-binding</keyword>
<dbReference type="GO" id="GO:0016787">
    <property type="term" value="F:hydrolase activity"/>
    <property type="evidence" value="ECO:0007669"/>
    <property type="project" value="UniProtKB-KW"/>
</dbReference>
<evidence type="ECO:0000259" key="7">
    <source>
        <dbReference type="Pfam" id="PF13087"/>
    </source>
</evidence>
<evidence type="ECO:0000256" key="3">
    <source>
        <dbReference type="ARBA" id="ARBA00022801"/>
    </source>
</evidence>
<dbReference type="Gene3D" id="3.40.50.300">
    <property type="entry name" value="P-loop containing nucleotide triphosphate hydrolases"/>
    <property type="match status" value="3"/>
</dbReference>
<evidence type="ECO:0000313" key="9">
    <source>
        <dbReference type="Proteomes" id="UP000003861"/>
    </source>
</evidence>
<dbReference type="AlphaFoldDB" id="F7PLX9"/>
<evidence type="ECO:0000259" key="6">
    <source>
        <dbReference type="Pfam" id="PF13086"/>
    </source>
</evidence>
<dbReference type="Pfam" id="PF13086">
    <property type="entry name" value="AAA_11"/>
    <property type="match status" value="2"/>
</dbReference>
<dbReference type="InterPro" id="IPR041677">
    <property type="entry name" value="DNA2/NAM7_AAA_11"/>
</dbReference>
<dbReference type="PATRIC" id="fig|1033806.13.peg.413"/>
<dbReference type="Pfam" id="PF13087">
    <property type="entry name" value="AAA_12"/>
    <property type="match status" value="1"/>
</dbReference>
<dbReference type="EC" id="3.6.4.-" evidence="8"/>
<dbReference type="GO" id="GO:0005524">
    <property type="term" value="F:ATP binding"/>
    <property type="evidence" value="ECO:0007669"/>
    <property type="project" value="UniProtKB-KW"/>
</dbReference>
<dbReference type="Proteomes" id="UP000003861">
    <property type="component" value="Unassembled WGS sequence"/>
</dbReference>
<keyword evidence="4" id="KW-0347">Helicase</keyword>
<protein>
    <submittedName>
        <fullName evidence="8">DNA binding protein eukaryotic</fullName>
        <ecNumber evidence="8">3.6.4.-</ecNumber>
    </submittedName>
</protein>
<evidence type="ECO:0000313" key="8">
    <source>
        <dbReference type="EMBL" id="ERJ07448.1"/>
    </source>
</evidence>
<dbReference type="RefSeq" id="WP_008527016.1">
    <property type="nucleotide sequence ID" value="NZ_AFNT02000003.1"/>
</dbReference>
<sequence>MSLLFDHVISDFDPGPEDHYTITEGDLESAGEEIPVKPIIDFAGQRGLTHPSPDDDYVCIPLHGEVRAELTGEFLAYGDTNIHGEVIIYLEDGDREAIEIDEFARTHLARRIRFWHSDYQPAEFPPSFDRPVSDREPPSRRIDPEAFLEDLETHVVDDREATREANREQARMSTPRQIFDANGDAIPAVEYREDQGQTVRFRARALDRDRHGDRENWAYYVPSTFGIYQGNEVLIHGPTELFPIPATVTNIRGLDLEAKVRWEDVDSPSQVRSTLMNGGKIGMSALLNPVPTERELEAIDDLRHDPMLEVLTGQRPLTFSHAAASDSDTLDPELNQEQEIAAELAMLADDVFCIHGPPGTGKTRTLIEIIRRAVEAGERVLVCADSNQAVDNIVAGDSTPDSPDESSLHAYAQHGAEELTLYRPGGGQHSSSDLVEQYADFEGLADVVATTNNGAAEVAGSFDLVVHDEATQATVPSSCIPLTKGDRIVLAGDHKQLPPFRSTESPPDSELGMSLFEHLYASGGIYEGVGMQLKTQYRMHRDIAAFSNREFYDKELRSGRTVDILPTRDEAIEAFNIGGSVTVDEHSRSNENEAKMVTRLVTDLLDDLSVSDIGVITPYRAQVRKIQSMLEDRLSGDLPTVDTIDSFQGSEREAIVISLVRSNSDGNLGFLGRDPDGPRRLNVALTRAKRYCAVVADLHTFQYAGSEETPGAIQSFPDHFQDTSRSRDVDPAFLTV</sequence>
<keyword evidence="5" id="KW-0067">ATP-binding</keyword>
<dbReference type="GO" id="GO:0043139">
    <property type="term" value="F:5'-3' DNA helicase activity"/>
    <property type="evidence" value="ECO:0007669"/>
    <property type="project" value="TreeGrafter"/>
</dbReference>
<organism evidence="8 9">
    <name type="scientific">Halorhabdus tiamatea SARL4B</name>
    <dbReference type="NCBI Taxonomy" id="1033806"/>
    <lineage>
        <taxon>Archaea</taxon>
        <taxon>Methanobacteriati</taxon>
        <taxon>Methanobacteriota</taxon>
        <taxon>Stenosarchaea group</taxon>
        <taxon>Halobacteria</taxon>
        <taxon>Halobacteriales</taxon>
        <taxon>Haloarculaceae</taxon>
        <taxon>Halorhabdus</taxon>
    </lineage>
</organism>
<accession>F7PLX9</accession>
<dbReference type="CDD" id="cd18808">
    <property type="entry name" value="SF1_C_Upf1"/>
    <property type="match status" value="1"/>
</dbReference>
<reference evidence="8 9" key="1">
    <citation type="journal article" date="2011" name="J. Bacteriol.">
        <title>Genome sequence of Halorhabdus tiamatea, the first archaeon isolated from a deep-sea anoxic brine lake.</title>
        <authorList>
            <person name="Antunes A."/>
            <person name="Alam I."/>
            <person name="Bajic V.B."/>
            <person name="Stingl U."/>
        </authorList>
    </citation>
    <scope>NUCLEOTIDE SEQUENCE [LARGE SCALE GENOMIC DNA]</scope>
    <source>
        <strain evidence="8 9">SARL4B</strain>
    </source>
</reference>
<dbReference type="InterPro" id="IPR041679">
    <property type="entry name" value="DNA2/NAM7-like_C"/>
</dbReference>
<evidence type="ECO:0000256" key="1">
    <source>
        <dbReference type="ARBA" id="ARBA00007913"/>
    </source>
</evidence>
<evidence type="ECO:0000256" key="5">
    <source>
        <dbReference type="ARBA" id="ARBA00022840"/>
    </source>
</evidence>